<sequence>MRIGIVGCGMGLGRALVSMLASSALIACAVTPEAEVVPQIQVVEKKVPVRQACIEAKDLPPRPKYLWGVGNPPEDAKAKAGILLVDYENAKAYGTALEALTVGCVETTPNKP</sequence>
<feature type="signal peptide" evidence="1">
    <location>
        <begin position="1"/>
        <end position="29"/>
    </location>
</feature>
<dbReference type="Proteomes" id="UP000183210">
    <property type="component" value="Unassembled WGS sequence"/>
</dbReference>
<feature type="chain" id="PRO_5040729663" description="Lipoprotein" evidence="1">
    <location>
        <begin position="30"/>
        <end position="112"/>
    </location>
</feature>
<dbReference type="PROSITE" id="PS51257">
    <property type="entry name" value="PROKAR_LIPOPROTEIN"/>
    <property type="match status" value="1"/>
</dbReference>
<evidence type="ECO:0008006" key="4">
    <source>
        <dbReference type="Google" id="ProtNLM"/>
    </source>
</evidence>
<dbReference type="GeneID" id="300268787"/>
<organism evidence="2 3">
    <name type="scientific">Pseudomonas lutea</name>
    <dbReference type="NCBI Taxonomy" id="243924"/>
    <lineage>
        <taxon>Bacteria</taxon>
        <taxon>Pseudomonadati</taxon>
        <taxon>Pseudomonadota</taxon>
        <taxon>Gammaproteobacteria</taxon>
        <taxon>Pseudomonadales</taxon>
        <taxon>Pseudomonadaceae</taxon>
        <taxon>Pseudomonas</taxon>
    </lineage>
</organism>
<dbReference type="EMBL" id="FOEV01000018">
    <property type="protein sequence ID" value="SER37995.1"/>
    <property type="molecule type" value="Genomic_DNA"/>
</dbReference>
<dbReference type="RefSeq" id="WP_139208936.1">
    <property type="nucleotide sequence ID" value="NZ_FOEV01000018.1"/>
</dbReference>
<comment type="caution">
    <text evidence="2">The sequence shown here is derived from an EMBL/GenBank/DDBJ whole genome shotgun (WGS) entry which is preliminary data.</text>
</comment>
<proteinExistence type="predicted"/>
<dbReference type="AlphaFoldDB" id="A0A9X8QLS9"/>
<evidence type="ECO:0000256" key="1">
    <source>
        <dbReference type="SAM" id="SignalP"/>
    </source>
</evidence>
<gene>
    <name evidence="2" type="ORF">SAMN05216409_118120</name>
</gene>
<keyword evidence="1" id="KW-0732">Signal</keyword>
<evidence type="ECO:0000313" key="2">
    <source>
        <dbReference type="EMBL" id="SER37995.1"/>
    </source>
</evidence>
<accession>A0A9X8QLS9</accession>
<protein>
    <recommendedName>
        <fullName evidence="4">Lipoprotein</fullName>
    </recommendedName>
</protein>
<evidence type="ECO:0000313" key="3">
    <source>
        <dbReference type="Proteomes" id="UP000183210"/>
    </source>
</evidence>
<reference evidence="2 3" key="1">
    <citation type="submission" date="2016-10" db="EMBL/GenBank/DDBJ databases">
        <authorList>
            <person name="Varghese N."/>
            <person name="Submissions S."/>
        </authorList>
    </citation>
    <scope>NUCLEOTIDE SEQUENCE [LARGE SCALE GENOMIC DNA]</scope>
    <source>
        <strain evidence="2 3">LMG 21974</strain>
    </source>
</reference>
<name>A0A9X8QLS9_9PSED</name>